<proteinExistence type="predicted"/>
<sequence>MSETVKVLPLGGHHEYAAEVHEGNQTTEHRVVFAQDLLDDLVIADADESALVVEAVKYMLQEVPSAGLPHDIDLEDVRSRDAGFVPELRARLTS</sequence>
<evidence type="ECO:0000313" key="1">
    <source>
        <dbReference type="EMBL" id="MBA8824481.1"/>
    </source>
</evidence>
<name>A0A839DZ37_9PSEU</name>
<organism evidence="1 2">
    <name type="scientific">Halosaccharopolyspora lacisalsi</name>
    <dbReference type="NCBI Taxonomy" id="1000566"/>
    <lineage>
        <taxon>Bacteria</taxon>
        <taxon>Bacillati</taxon>
        <taxon>Actinomycetota</taxon>
        <taxon>Actinomycetes</taxon>
        <taxon>Pseudonocardiales</taxon>
        <taxon>Pseudonocardiaceae</taxon>
        <taxon>Halosaccharopolyspora</taxon>
    </lineage>
</organism>
<evidence type="ECO:0000313" key="2">
    <source>
        <dbReference type="Proteomes" id="UP000569329"/>
    </source>
</evidence>
<dbReference type="Proteomes" id="UP000569329">
    <property type="component" value="Unassembled WGS sequence"/>
</dbReference>
<gene>
    <name evidence="1" type="ORF">FHX42_001828</name>
</gene>
<dbReference type="AlphaFoldDB" id="A0A839DZ37"/>
<dbReference type="RefSeq" id="WP_182543757.1">
    <property type="nucleotide sequence ID" value="NZ_JACGWZ010000002.1"/>
</dbReference>
<keyword evidence="2" id="KW-1185">Reference proteome</keyword>
<protein>
    <submittedName>
        <fullName evidence="1">Uncharacterized protein</fullName>
    </submittedName>
</protein>
<dbReference type="EMBL" id="JACGWZ010000002">
    <property type="protein sequence ID" value="MBA8824481.1"/>
    <property type="molecule type" value="Genomic_DNA"/>
</dbReference>
<reference evidence="1 2" key="1">
    <citation type="submission" date="2020-07" db="EMBL/GenBank/DDBJ databases">
        <title>Sequencing the genomes of 1000 actinobacteria strains.</title>
        <authorList>
            <person name="Klenk H.-P."/>
        </authorList>
    </citation>
    <scope>NUCLEOTIDE SEQUENCE [LARGE SCALE GENOMIC DNA]</scope>
    <source>
        <strain evidence="1 2">DSM 45975</strain>
    </source>
</reference>
<accession>A0A839DZ37</accession>
<comment type="caution">
    <text evidence="1">The sequence shown here is derived from an EMBL/GenBank/DDBJ whole genome shotgun (WGS) entry which is preliminary data.</text>
</comment>